<comment type="caution">
    <text evidence="1">The sequence shown here is derived from an EMBL/GenBank/DDBJ whole genome shotgun (WGS) entry which is preliminary data.</text>
</comment>
<dbReference type="Proteomes" id="UP000306416">
    <property type="component" value="Unassembled WGS sequence"/>
</dbReference>
<keyword evidence="2" id="KW-1185">Reference proteome</keyword>
<accession>A0A4S1CGY6</accession>
<evidence type="ECO:0000313" key="1">
    <source>
        <dbReference type="EMBL" id="TGU72855.1"/>
    </source>
</evidence>
<name>A0A4S1CGY6_9BACT</name>
<organism evidence="1 2">
    <name type="scientific">Geomonas terrae</name>
    <dbReference type="NCBI Taxonomy" id="2562681"/>
    <lineage>
        <taxon>Bacteria</taxon>
        <taxon>Pseudomonadati</taxon>
        <taxon>Thermodesulfobacteriota</taxon>
        <taxon>Desulfuromonadia</taxon>
        <taxon>Geobacterales</taxon>
        <taxon>Geobacteraceae</taxon>
        <taxon>Geomonas</taxon>
    </lineage>
</organism>
<dbReference type="AlphaFoldDB" id="A0A4S1CGY6"/>
<reference evidence="1 2" key="1">
    <citation type="submission" date="2019-04" db="EMBL/GenBank/DDBJ databases">
        <title>Geobacter oryzae sp. nov., ferric-reducing bacteria isolated from paddy soil.</title>
        <authorList>
            <person name="Xu Z."/>
            <person name="Masuda Y."/>
            <person name="Itoh H."/>
            <person name="Senoo K."/>
        </authorList>
    </citation>
    <scope>NUCLEOTIDE SEQUENCE [LARGE SCALE GENOMIC DNA]</scope>
    <source>
        <strain evidence="1 2">Red111</strain>
    </source>
</reference>
<sequence>MTALLTVLTGCMAASTAVSGIGARALYGGTDYNPSAETVSIKLRDAALITGTAAPILPYRSLVIDGKNEIVEVITLNYNDIVWTGYSDGMQTGKVKCIAKGKETDFDVRLKNHNTSLYLEHRYRQWYGYPAQGLLIATVPIEGALNALVLGVGALYAMTGG</sequence>
<protein>
    <submittedName>
        <fullName evidence="1">Uncharacterized protein</fullName>
    </submittedName>
</protein>
<dbReference type="EMBL" id="SRSC01000002">
    <property type="protein sequence ID" value="TGU72855.1"/>
    <property type="molecule type" value="Genomic_DNA"/>
</dbReference>
<gene>
    <name evidence="1" type="ORF">E4633_11245</name>
</gene>
<evidence type="ECO:0000313" key="2">
    <source>
        <dbReference type="Proteomes" id="UP000306416"/>
    </source>
</evidence>
<proteinExistence type="predicted"/>